<feature type="region of interest" description="Disordered" evidence="1">
    <location>
        <begin position="6"/>
        <end position="96"/>
    </location>
</feature>
<dbReference type="AlphaFoldDB" id="A0A1I7WPM7"/>
<organism evidence="2 3">
    <name type="scientific">Heterorhabditis bacteriophora</name>
    <name type="common">Entomopathogenic nematode worm</name>
    <dbReference type="NCBI Taxonomy" id="37862"/>
    <lineage>
        <taxon>Eukaryota</taxon>
        <taxon>Metazoa</taxon>
        <taxon>Ecdysozoa</taxon>
        <taxon>Nematoda</taxon>
        <taxon>Chromadorea</taxon>
        <taxon>Rhabditida</taxon>
        <taxon>Rhabditina</taxon>
        <taxon>Rhabditomorpha</taxon>
        <taxon>Strongyloidea</taxon>
        <taxon>Heterorhabditidae</taxon>
        <taxon>Heterorhabditis</taxon>
    </lineage>
</organism>
<dbReference type="Proteomes" id="UP000095283">
    <property type="component" value="Unplaced"/>
</dbReference>
<proteinExistence type="predicted"/>
<protein>
    <submittedName>
        <fullName evidence="3">Uncharacterized protein</fullName>
    </submittedName>
</protein>
<evidence type="ECO:0000256" key="1">
    <source>
        <dbReference type="SAM" id="MobiDB-lite"/>
    </source>
</evidence>
<accession>A0A1I7WPM7</accession>
<feature type="compositionally biased region" description="Basic and acidic residues" evidence="1">
    <location>
        <begin position="62"/>
        <end position="73"/>
    </location>
</feature>
<name>A0A1I7WPM7_HETBA</name>
<reference evidence="3" key="1">
    <citation type="submission" date="2016-11" db="UniProtKB">
        <authorList>
            <consortium name="WormBaseParasite"/>
        </authorList>
    </citation>
    <scope>IDENTIFICATION</scope>
</reference>
<feature type="compositionally biased region" description="Polar residues" evidence="1">
    <location>
        <begin position="8"/>
        <end position="20"/>
    </location>
</feature>
<dbReference type="WBParaSite" id="Hba_07097">
    <property type="protein sequence ID" value="Hba_07097"/>
    <property type="gene ID" value="Hba_07097"/>
</dbReference>
<evidence type="ECO:0000313" key="3">
    <source>
        <dbReference type="WBParaSite" id="Hba_07097"/>
    </source>
</evidence>
<sequence>MPILIKTITHTDLPNSSSWNAAGLPREPRGRRLLPLMRPLHASSSKDESSRALPSRSCARRSRVETAGTDRDSMPSTSLEGPKCDELRHKKRRKTC</sequence>
<keyword evidence="2" id="KW-1185">Reference proteome</keyword>
<evidence type="ECO:0000313" key="2">
    <source>
        <dbReference type="Proteomes" id="UP000095283"/>
    </source>
</evidence>